<dbReference type="Proteomes" id="UP000887566">
    <property type="component" value="Unplaced"/>
</dbReference>
<protein>
    <submittedName>
        <fullName evidence="3">Uncharacterized protein</fullName>
    </submittedName>
</protein>
<feature type="compositionally biased region" description="Basic residues" evidence="1">
    <location>
        <begin position="57"/>
        <end position="69"/>
    </location>
</feature>
<evidence type="ECO:0000313" key="3">
    <source>
        <dbReference type="WBParaSite" id="PSAMB.scaffold157size70979.g2685.t1"/>
    </source>
</evidence>
<dbReference type="WBParaSite" id="PSAMB.scaffold157size70979.g2685.t1">
    <property type="protein sequence ID" value="PSAMB.scaffold157size70979.g2685.t1"/>
    <property type="gene ID" value="PSAMB.scaffold157size70979.g2685"/>
</dbReference>
<feature type="region of interest" description="Disordered" evidence="1">
    <location>
        <begin position="1"/>
        <end position="29"/>
    </location>
</feature>
<evidence type="ECO:0000313" key="2">
    <source>
        <dbReference type="Proteomes" id="UP000887566"/>
    </source>
</evidence>
<name>A0A914V6S8_9BILA</name>
<organism evidence="2 3">
    <name type="scientific">Plectus sambesii</name>
    <dbReference type="NCBI Taxonomy" id="2011161"/>
    <lineage>
        <taxon>Eukaryota</taxon>
        <taxon>Metazoa</taxon>
        <taxon>Ecdysozoa</taxon>
        <taxon>Nematoda</taxon>
        <taxon>Chromadorea</taxon>
        <taxon>Plectida</taxon>
        <taxon>Plectina</taxon>
        <taxon>Plectoidea</taxon>
        <taxon>Plectidae</taxon>
        <taxon>Plectus</taxon>
    </lineage>
</organism>
<evidence type="ECO:0000256" key="1">
    <source>
        <dbReference type="SAM" id="MobiDB-lite"/>
    </source>
</evidence>
<reference evidence="3" key="1">
    <citation type="submission" date="2022-11" db="UniProtKB">
        <authorList>
            <consortium name="WormBaseParasite"/>
        </authorList>
    </citation>
    <scope>IDENTIFICATION</scope>
</reference>
<sequence>MDPNRSLLRAQRQTTLKRSPRKPTGGGRTVDLVRASSQITNGSKVRPMQLRAETQSRRGRCRYGRRRPLRAGCAGGRTAERGQSVSLALVSLYPTGAASVFLLSQPSLPPTHLLHQSRLQSPLFVRAHRRRCAAVAHTSSRKQNQLSHCRLAELRNVRAGAVTPGKQQTARAICIYGKNSVRQPAWRTSDRRV</sequence>
<dbReference type="AlphaFoldDB" id="A0A914V6S8"/>
<accession>A0A914V6S8</accession>
<proteinExistence type="predicted"/>
<keyword evidence="2" id="KW-1185">Reference proteome</keyword>
<feature type="region of interest" description="Disordered" evidence="1">
    <location>
        <begin position="51"/>
        <end position="76"/>
    </location>
</feature>